<organism evidence="2 3">
    <name type="scientific">Trichonephila inaurata madagascariensis</name>
    <dbReference type="NCBI Taxonomy" id="2747483"/>
    <lineage>
        <taxon>Eukaryota</taxon>
        <taxon>Metazoa</taxon>
        <taxon>Ecdysozoa</taxon>
        <taxon>Arthropoda</taxon>
        <taxon>Chelicerata</taxon>
        <taxon>Arachnida</taxon>
        <taxon>Araneae</taxon>
        <taxon>Araneomorphae</taxon>
        <taxon>Entelegynae</taxon>
        <taxon>Araneoidea</taxon>
        <taxon>Nephilidae</taxon>
        <taxon>Trichonephila</taxon>
        <taxon>Trichonephila inaurata</taxon>
    </lineage>
</organism>
<evidence type="ECO:0000256" key="1">
    <source>
        <dbReference type="SAM" id="MobiDB-lite"/>
    </source>
</evidence>
<dbReference type="EMBL" id="BMAV01003102">
    <property type="protein sequence ID" value="GFY42496.1"/>
    <property type="molecule type" value="Genomic_DNA"/>
</dbReference>
<proteinExistence type="predicted"/>
<evidence type="ECO:0000313" key="2">
    <source>
        <dbReference type="EMBL" id="GFY42496.1"/>
    </source>
</evidence>
<feature type="region of interest" description="Disordered" evidence="1">
    <location>
        <begin position="52"/>
        <end position="80"/>
    </location>
</feature>
<evidence type="ECO:0000313" key="3">
    <source>
        <dbReference type="Proteomes" id="UP000886998"/>
    </source>
</evidence>
<accession>A0A8X7BRW7</accession>
<gene>
    <name evidence="2" type="ORF">TNIN_368931</name>
</gene>
<name>A0A8X7BRW7_9ARAC</name>
<dbReference type="Proteomes" id="UP000886998">
    <property type="component" value="Unassembled WGS sequence"/>
</dbReference>
<dbReference type="OrthoDB" id="10331522at2759"/>
<dbReference type="AlphaFoldDB" id="A0A8X7BRW7"/>
<sequence length="103" mass="11581">MTAKRCVKNLNGSVIKGHATHQKQNHGIVFLFLFSFPLTRVGRLSNRRSFGNEITASEKDESGGEEQVTSYEKQDQQSFDRLEWRKQMGNGSSSEAANTIMVT</sequence>
<reference evidence="2" key="1">
    <citation type="submission" date="2020-08" db="EMBL/GenBank/DDBJ databases">
        <title>Multicomponent nature underlies the extraordinary mechanical properties of spider dragline silk.</title>
        <authorList>
            <person name="Kono N."/>
            <person name="Nakamura H."/>
            <person name="Mori M."/>
            <person name="Yoshida Y."/>
            <person name="Ohtoshi R."/>
            <person name="Malay A.D."/>
            <person name="Moran D.A.P."/>
            <person name="Tomita M."/>
            <person name="Numata K."/>
            <person name="Arakawa K."/>
        </authorList>
    </citation>
    <scope>NUCLEOTIDE SEQUENCE</scope>
</reference>
<comment type="caution">
    <text evidence="2">The sequence shown here is derived from an EMBL/GenBank/DDBJ whole genome shotgun (WGS) entry which is preliminary data.</text>
</comment>
<protein>
    <submittedName>
        <fullName evidence="2">Uncharacterized protein</fullName>
    </submittedName>
</protein>
<keyword evidence="3" id="KW-1185">Reference proteome</keyword>